<dbReference type="WBParaSite" id="jg19167">
    <property type="protein sequence ID" value="jg19167"/>
    <property type="gene ID" value="jg19167"/>
</dbReference>
<accession>A0A915DEU4</accession>
<proteinExistence type="predicted"/>
<evidence type="ECO:0000313" key="2">
    <source>
        <dbReference type="Proteomes" id="UP000887574"/>
    </source>
</evidence>
<dbReference type="Proteomes" id="UP000887574">
    <property type="component" value="Unplaced"/>
</dbReference>
<dbReference type="AlphaFoldDB" id="A0A915DEU4"/>
<feature type="region of interest" description="Disordered" evidence="1">
    <location>
        <begin position="1"/>
        <end position="34"/>
    </location>
</feature>
<feature type="compositionally biased region" description="Low complexity" evidence="1">
    <location>
        <begin position="1"/>
        <end position="28"/>
    </location>
</feature>
<protein>
    <submittedName>
        <fullName evidence="3">Uncharacterized protein</fullName>
    </submittedName>
</protein>
<name>A0A915DEU4_9BILA</name>
<organism evidence="2 3">
    <name type="scientific">Ditylenchus dipsaci</name>
    <dbReference type="NCBI Taxonomy" id="166011"/>
    <lineage>
        <taxon>Eukaryota</taxon>
        <taxon>Metazoa</taxon>
        <taxon>Ecdysozoa</taxon>
        <taxon>Nematoda</taxon>
        <taxon>Chromadorea</taxon>
        <taxon>Rhabditida</taxon>
        <taxon>Tylenchina</taxon>
        <taxon>Tylenchomorpha</taxon>
        <taxon>Sphaerularioidea</taxon>
        <taxon>Anguinidae</taxon>
        <taxon>Anguininae</taxon>
        <taxon>Ditylenchus</taxon>
    </lineage>
</organism>
<sequence length="101" mass="11104">MRDNHSSNGVDSVSPASSSTSNLSMNNNPKEPLSRIPTITMVLFQTAANPYGYMQMTQENSSEEIGNELNLYLGDGNFLDFPDTMSCSTLSTPYPVFDQLQ</sequence>
<evidence type="ECO:0000313" key="3">
    <source>
        <dbReference type="WBParaSite" id="jg19167"/>
    </source>
</evidence>
<evidence type="ECO:0000256" key="1">
    <source>
        <dbReference type="SAM" id="MobiDB-lite"/>
    </source>
</evidence>
<reference evidence="3" key="1">
    <citation type="submission" date="2022-11" db="UniProtKB">
        <authorList>
            <consortium name="WormBaseParasite"/>
        </authorList>
    </citation>
    <scope>IDENTIFICATION</scope>
</reference>
<keyword evidence="2" id="KW-1185">Reference proteome</keyword>